<evidence type="ECO:0000256" key="1">
    <source>
        <dbReference type="ARBA" id="ARBA00022723"/>
    </source>
</evidence>
<keyword evidence="1" id="KW-0479">Metal-binding</keyword>
<dbReference type="Gene3D" id="3.20.20.140">
    <property type="entry name" value="Metal-dependent hydrolases"/>
    <property type="match status" value="1"/>
</dbReference>
<evidence type="ECO:0000256" key="3">
    <source>
        <dbReference type="ARBA" id="ARBA00022833"/>
    </source>
</evidence>
<dbReference type="PANTHER" id="PTHR22642:SF2">
    <property type="entry name" value="PROTEIN LONG AFTER FAR-RED 3"/>
    <property type="match status" value="1"/>
</dbReference>
<dbReference type="InterPro" id="IPR032466">
    <property type="entry name" value="Metal_Hydrolase"/>
</dbReference>
<dbReference type="InterPro" id="IPR011059">
    <property type="entry name" value="Metal-dep_hydrolase_composite"/>
</dbReference>
<dbReference type="PANTHER" id="PTHR22642">
    <property type="entry name" value="IMIDAZOLONEPROPIONASE"/>
    <property type="match status" value="1"/>
</dbReference>
<keyword evidence="3" id="KW-0862">Zinc</keyword>
<feature type="domain" description="Amidohydrolase 3" evidence="4">
    <location>
        <begin position="77"/>
        <end position="568"/>
    </location>
</feature>
<reference evidence="6 7" key="1">
    <citation type="submission" date="2021-01" db="EMBL/GenBank/DDBJ databases">
        <title>Sequencing the genomes of 1000 actinobacteria strains.</title>
        <authorList>
            <person name="Klenk H.-P."/>
        </authorList>
    </citation>
    <scope>NUCLEOTIDE SEQUENCE [LARGE SCALE GENOMIC DNA]</scope>
    <source>
        <strain evidence="6 7">DSM 13057</strain>
    </source>
</reference>
<dbReference type="InterPro" id="IPR054418">
    <property type="entry name" value="MQNX/HUTI_composite_N"/>
</dbReference>
<evidence type="ECO:0000259" key="5">
    <source>
        <dbReference type="Pfam" id="PF22039"/>
    </source>
</evidence>
<dbReference type="SUPFAM" id="SSF51338">
    <property type="entry name" value="Composite domain of metallo-dependent hydrolases"/>
    <property type="match status" value="1"/>
</dbReference>
<dbReference type="EMBL" id="JAFBBU010000001">
    <property type="protein sequence ID" value="MBM7473053.1"/>
    <property type="molecule type" value="Genomic_DNA"/>
</dbReference>
<feature type="domain" description="Aminodeoxyfutalosine deaminase/Imidazolonepropionase-like composite" evidence="5">
    <location>
        <begin position="52"/>
        <end position="76"/>
    </location>
</feature>
<dbReference type="Gene3D" id="3.10.310.70">
    <property type="match status" value="1"/>
</dbReference>
<dbReference type="RefSeq" id="WP_205110225.1">
    <property type="nucleotide sequence ID" value="NZ_BAAAHT010000009.1"/>
</dbReference>
<keyword evidence="2" id="KW-0378">Hydrolase</keyword>
<dbReference type="Gene3D" id="2.30.40.10">
    <property type="entry name" value="Urease, subunit C, domain 1"/>
    <property type="match status" value="1"/>
</dbReference>
<dbReference type="SUPFAM" id="SSF51556">
    <property type="entry name" value="Metallo-dependent hydrolases"/>
    <property type="match status" value="1"/>
</dbReference>
<evidence type="ECO:0000259" key="4">
    <source>
        <dbReference type="Pfam" id="PF07969"/>
    </source>
</evidence>
<evidence type="ECO:0000313" key="7">
    <source>
        <dbReference type="Proteomes" id="UP000776164"/>
    </source>
</evidence>
<organism evidence="6 7">
    <name type="scientific">Subtercola frigoramans</name>
    <dbReference type="NCBI Taxonomy" id="120298"/>
    <lineage>
        <taxon>Bacteria</taxon>
        <taxon>Bacillati</taxon>
        <taxon>Actinomycetota</taxon>
        <taxon>Actinomycetes</taxon>
        <taxon>Micrococcales</taxon>
        <taxon>Microbacteriaceae</taxon>
        <taxon>Subtercola</taxon>
    </lineage>
</organism>
<dbReference type="InterPro" id="IPR033932">
    <property type="entry name" value="YtcJ-like"/>
</dbReference>
<dbReference type="Pfam" id="PF22039">
    <property type="entry name" value="HUTI_composite_bact"/>
    <property type="match status" value="1"/>
</dbReference>
<dbReference type="Proteomes" id="UP000776164">
    <property type="component" value="Unassembled WGS sequence"/>
</dbReference>
<comment type="caution">
    <text evidence="6">The sequence shown here is derived from an EMBL/GenBank/DDBJ whole genome shotgun (WGS) entry which is preliminary data.</text>
</comment>
<gene>
    <name evidence="6" type="ORF">JOE66_002687</name>
</gene>
<protein>
    <submittedName>
        <fullName evidence="6">Amidohydrolase YtcJ</fullName>
    </submittedName>
</protein>
<keyword evidence="7" id="KW-1185">Reference proteome</keyword>
<sequence length="599" mass="62991">MTETVTPGPVGDTGPTVTAGTILTASTILTAATILTASTIITMDETRPRAEAVAVSGGVIVAVGSLAEVRAALPGAEVVDTGAAVLMPGFIESHGHPIVSGQATQAPARSISPWDAPTWKDVLAIFAEAIAATPVGVPLLFNGFDALLQGIEHPTAASLDAIFGDRLVAVADNSGHGVYFTTALITSQGWDARPPADPVGGSFGRNADGSLDGTAYELPAVLAVVMPVMAKIGGNPLHPAMAFYRIMAEAGITSTSEMTYNDQLKGAYEALAVMTNVPLRLSVYHVSVEASCAEPLDSDVSTGLLVKQGIKLWADGSPWIGNVATSFGYLDTETTRRAKIDRSIAGEHAMNYSRADLDAILDTHALSGWQISVHVNGDLGLDIVLDAIERALVKHGLLGTDHRWRVEHVGAGRKDQFERAARLGVAISMGPFQFYYWGDMLDGEMFESQYGSQWQAFRDAFSSGATVSFHNDGAVTPPTPLLNVQTAVTRRTRSGALRGENQAISVHEGLAAETINAAFLLKRDHLVGSIAVGKLADFVELSADPYDVDPRTLATDVTVLGTWLGGNRIDLDAFMGEAHGVDPAQHAGLSAHVATGHRC</sequence>
<dbReference type="Pfam" id="PF07969">
    <property type="entry name" value="Amidohydro_3"/>
    <property type="match status" value="1"/>
</dbReference>
<dbReference type="InterPro" id="IPR013108">
    <property type="entry name" value="Amidohydro_3"/>
</dbReference>
<proteinExistence type="predicted"/>
<accession>A0ABS2L7I7</accession>
<dbReference type="CDD" id="cd01300">
    <property type="entry name" value="YtcJ_like"/>
    <property type="match status" value="1"/>
</dbReference>
<evidence type="ECO:0000256" key="2">
    <source>
        <dbReference type="ARBA" id="ARBA00022801"/>
    </source>
</evidence>
<name>A0ABS2L7I7_9MICO</name>
<evidence type="ECO:0000313" key="6">
    <source>
        <dbReference type="EMBL" id="MBM7473053.1"/>
    </source>
</evidence>